<dbReference type="Proteomes" id="UP000023152">
    <property type="component" value="Unassembled WGS sequence"/>
</dbReference>
<evidence type="ECO:0000313" key="2">
    <source>
        <dbReference type="Proteomes" id="UP000023152"/>
    </source>
</evidence>
<sequence>VSQNETNECDTELLKDHLKYCMACIGWKELLIDYQQIKILDDLWNFIQKTLKVLNGVIKANKLTFSLCNFLKKDENEARIRELGEDVIDLSKYLSTIPTELNTFYEFCNNLDDQYLSDMETKFDKVKNLLDDAFQAMVDREKSNLFCKIWNIRQVTYSPNSISTIADLAGIFKQADSDWNTLISKIKNNTLQYNDLELYTNVKWESEMSFLFPNQNTMQQLLETKPKQIQNIITPTLFQMCATQIRNSHLWEFS</sequence>
<evidence type="ECO:0000313" key="1">
    <source>
        <dbReference type="EMBL" id="ETO14664.1"/>
    </source>
</evidence>
<reference evidence="1 2" key="1">
    <citation type="journal article" date="2013" name="Curr. Biol.">
        <title>The Genome of the Foraminiferan Reticulomyxa filosa.</title>
        <authorList>
            <person name="Glockner G."/>
            <person name="Hulsmann N."/>
            <person name="Schleicher M."/>
            <person name="Noegel A.A."/>
            <person name="Eichinger L."/>
            <person name="Gallinger C."/>
            <person name="Pawlowski J."/>
            <person name="Sierra R."/>
            <person name="Euteneuer U."/>
            <person name="Pillet L."/>
            <person name="Moustafa A."/>
            <person name="Platzer M."/>
            <person name="Groth M."/>
            <person name="Szafranski K."/>
            <person name="Schliwa M."/>
        </authorList>
    </citation>
    <scope>NUCLEOTIDE SEQUENCE [LARGE SCALE GENOMIC DNA]</scope>
</reference>
<dbReference type="OrthoDB" id="186462at2759"/>
<dbReference type="AlphaFoldDB" id="X6MLB1"/>
<accession>X6MLB1</accession>
<organism evidence="1 2">
    <name type="scientific">Reticulomyxa filosa</name>
    <dbReference type="NCBI Taxonomy" id="46433"/>
    <lineage>
        <taxon>Eukaryota</taxon>
        <taxon>Sar</taxon>
        <taxon>Rhizaria</taxon>
        <taxon>Retaria</taxon>
        <taxon>Foraminifera</taxon>
        <taxon>Monothalamids</taxon>
        <taxon>Reticulomyxidae</taxon>
        <taxon>Reticulomyxa</taxon>
    </lineage>
</organism>
<feature type="non-terminal residue" evidence="1">
    <location>
        <position position="1"/>
    </location>
</feature>
<gene>
    <name evidence="1" type="ORF">RFI_22704</name>
</gene>
<dbReference type="EMBL" id="ASPP01019876">
    <property type="protein sequence ID" value="ETO14664.1"/>
    <property type="molecule type" value="Genomic_DNA"/>
</dbReference>
<keyword evidence="2" id="KW-1185">Reference proteome</keyword>
<proteinExistence type="predicted"/>
<comment type="caution">
    <text evidence="1">The sequence shown here is derived from an EMBL/GenBank/DDBJ whole genome shotgun (WGS) entry which is preliminary data.</text>
</comment>
<name>X6MLB1_RETFI</name>
<protein>
    <submittedName>
        <fullName evidence="1">Uncharacterized protein</fullName>
    </submittedName>
</protein>